<dbReference type="Proteomes" id="UP001239111">
    <property type="component" value="Chromosome 2"/>
</dbReference>
<dbReference type="EMBL" id="CM056742">
    <property type="protein sequence ID" value="KAJ8675321.1"/>
    <property type="molecule type" value="Genomic_DNA"/>
</dbReference>
<proteinExistence type="predicted"/>
<evidence type="ECO:0000313" key="2">
    <source>
        <dbReference type="Proteomes" id="UP001239111"/>
    </source>
</evidence>
<sequence>MLARSIIAGFLLELSQAERSTGTKGKESYGIFLREQTGGHDKNETVKSSGMVEDGIPPCPVTILLEELGNQWENPPISYGNDFDDFCEFLEDPQPCVRDDIFNNKARNN</sequence>
<keyword evidence="2" id="KW-1185">Reference proteome</keyword>
<evidence type="ECO:0000313" key="1">
    <source>
        <dbReference type="EMBL" id="KAJ8675321.1"/>
    </source>
</evidence>
<accession>A0ACC2NVZ5</accession>
<gene>
    <name evidence="1" type="ORF">QAD02_011107</name>
</gene>
<comment type="caution">
    <text evidence="1">The sequence shown here is derived from an EMBL/GenBank/DDBJ whole genome shotgun (WGS) entry which is preliminary data.</text>
</comment>
<name>A0ACC2NVZ5_9HYME</name>
<protein>
    <submittedName>
        <fullName evidence="1">Uncharacterized protein</fullName>
    </submittedName>
</protein>
<organism evidence="1 2">
    <name type="scientific">Eretmocerus hayati</name>
    <dbReference type="NCBI Taxonomy" id="131215"/>
    <lineage>
        <taxon>Eukaryota</taxon>
        <taxon>Metazoa</taxon>
        <taxon>Ecdysozoa</taxon>
        <taxon>Arthropoda</taxon>
        <taxon>Hexapoda</taxon>
        <taxon>Insecta</taxon>
        <taxon>Pterygota</taxon>
        <taxon>Neoptera</taxon>
        <taxon>Endopterygota</taxon>
        <taxon>Hymenoptera</taxon>
        <taxon>Apocrita</taxon>
        <taxon>Proctotrupomorpha</taxon>
        <taxon>Chalcidoidea</taxon>
        <taxon>Aphelinidae</taxon>
        <taxon>Aphelininae</taxon>
        <taxon>Eretmocerus</taxon>
    </lineage>
</organism>
<reference evidence="1" key="1">
    <citation type="submission" date="2023-04" db="EMBL/GenBank/DDBJ databases">
        <title>A chromosome-level genome assembly of the parasitoid wasp Eretmocerus hayati.</title>
        <authorList>
            <person name="Zhong Y."/>
            <person name="Liu S."/>
            <person name="Liu Y."/>
        </authorList>
    </citation>
    <scope>NUCLEOTIDE SEQUENCE</scope>
    <source>
        <strain evidence="1">ZJU_SS_LIU_2023</strain>
    </source>
</reference>